<feature type="region of interest" description="Disordered" evidence="1">
    <location>
        <begin position="127"/>
        <end position="195"/>
    </location>
</feature>
<dbReference type="Proteomes" id="UP001566132">
    <property type="component" value="Unassembled WGS sequence"/>
</dbReference>
<dbReference type="SMART" id="SM00343">
    <property type="entry name" value="ZnF_C2HC"/>
    <property type="match status" value="1"/>
</dbReference>
<reference evidence="3 4" key="1">
    <citation type="submission" date="2024-05" db="EMBL/GenBank/DDBJ databases">
        <title>Genetic variation in Jamaican populations of the coffee berry borer (Hypothenemus hampei).</title>
        <authorList>
            <person name="Errbii M."/>
            <person name="Myrie A."/>
        </authorList>
    </citation>
    <scope>NUCLEOTIDE SEQUENCE [LARGE SCALE GENOMIC DNA]</scope>
    <source>
        <strain evidence="3">JA-Hopewell-2020-01-JO</strain>
        <tissue evidence="3">Whole body</tissue>
    </source>
</reference>
<sequence>MVLPSIPHEIIEAVVKDLGFILTSPISFMKASIPGDEYNHILSFRRQAYIIPPTDSFNLQTSALISHDGLEHQIFLSSDRMECFICKEVGHIAMNCTSMSTNAVNSDQNTVVNSSLNITMAIIPDVHPSGNPAQKRLHSDTLTSHSSSVCDTREEPSVPNTDMPPPSLTQVLDKSTKPMKKRPKTDTASDSPLSSVTKQIIKERYEACPEDFILSIDNFFAFLENTFGVNNPYDIAVEYTKDIKTLLANIHICYTSVPI</sequence>
<dbReference type="SUPFAM" id="SSF57756">
    <property type="entry name" value="Retrovirus zinc finger-like domains"/>
    <property type="match status" value="1"/>
</dbReference>
<accession>A0ABD1E907</accession>
<feature type="domain" description="CCHC-type" evidence="2">
    <location>
        <begin position="82"/>
        <end position="98"/>
    </location>
</feature>
<dbReference type="EMBL" id="JBDJPC010000010">
    <property type="protein sequence ID" value="KAL1490831.1"/>
    <property type="molecule type" value="Genomic_DNA"/>
</dbReference>
<dbReference type="InterPro" id="IPR036875">
    <property type="entry name" value="Znf_CCHC_sf"/>
</dbReference>
<dbReference type="AlphaFoldDB" id="A0ABD1E907"/>
<feature type="compositionally biased region" description="Polar residues" evidence="1">
    <location>
        <begin position="186"/>
        <end position="195"/>
    </location>
</feature>
<organism evidence="3 4">
    <name type="scientific">Hypothenemus hampei</name>
    <name type="common">Coffee berry borer</name>
    <dbReference type="NCBI Taxonomy" id="57062"/>
    <lineage>
        <taxon>Eukaryota</taxon>
        <taxon>Metazoa</taxon>
        <taxon>Ecdysozoa</taxon>
        <taxon>Arthropoda</taxon>
        <taxon>Hexapoda</taxon>
        <taxon>Insecta</taxon>
        <taxon>Pterygota</taxon>
        <taxon>Neoptera</taxon>
        <taxon>Endopterygota</taxon>
        <taxon>Coleoptera</taxon>
        <taxon>Polyphaga</taxon>
        <taxon>Cucujiformia</taxon>
        <taxon>Curculionidae</taxon>
        <taxon>Scolytinae</taxon>
        <taxon>Hypothenemus</taxon>
    </lineage>
</organism>
<evidence type="ECO:0000313" key="4">
    <source>
        <dbReference type="Proteomes" id="UP001566132"/>
    </source>
</evidence>
<protein>
    <recommendedName>
        <fullName evidence="2">CCHC-type domain-containing protein</fullName>
    </recommendedName>
</protein>
<keyword evidence="4" id="KW-1185">Reference proteome</keyword>
<dbReference type="InterPro" id="IPR001878">
    <property type="entry name" value="Znf_CCHC"/>
</dbReference>
<dbReference type="Gene3D" id="4.10.60.10">
    <property type="entry name" value="Zinc finger, CCHC-type"/>
    <property type="match status" value="1"/>
</dbReference>
<proteinExistence type="predicted"/>
<name>A0ABD1E907_HYPHA</name>
<comment type="caution">
    <text evidence="3">The sequence shown here is derived from an EMBL/GenBank/DDBJ whole genome shotgun (WGS) entry which is preliminary data.</text>
</comment>
<evidence type="ECO:0000259" key="2">
    <source>
        <dbReference type="SMART" id="SM00343"/>
    </source>
</evidence>
<evidence type="ECO:0000256" key="1">
    <source>
        <dbReference type="SAM" id="MobiDB-lite"/>
    </source>
</evidence>
<evidence type="ECO:0000313" key="3">
    <source>
        <dbReference type="EMBL" id="KAL1490831.1"/>
    </source>
</evidence>
<gene>
    <name evidence="3" type="ORF">ABEB36_013458</name>
</gene>